<gene>
    <name evidence="1" type="ORF">EZS28_052639</name>
</gene>
<protein>
    <submittedName>
        <fullName evidence="1">Uncharacterized protein</fullName>
    </submittedName>
</protein>
<reference evidence="1 2" key="1">
    <citation type="submission" date="2019-03" db="EMBL/GenBank/DDBJ databases">
        <title>Single cell metagenomics reveals metabolic interactions within the superorganism composed of flagellate Streblomastix strix and complex community of Bacteroidetes bacteria on its surface.</title>
        <authorList>
            <person name="Treitli S.C."/>
            <person name="Kolisko M."/>
            <person name="Husnik F."/>
            <person name="Keeling P."/>
            <person name="Hampl V."/>
        </authorList>
    </citation>
    <scope>NUCLEOTIDE SEQUENCE [LARGE SCALE GENOMIC DNA]</scope>
    <source>
        <strain evidence="1">ST1C</strain>
    </source>
</reference>
<dbReference type="AlphaFoldDB" id="A0A5J4RZ12"/>
<dbReference type="EMBL" id="SNRW01041151">
    <property type="protein sequence ID" value="KAA6339084.1"/>
    <property type="molecule type" value="Genomic_DNA"/>
</dbReference>
<sequence length="88" mass="9383">MSVLCDSKCGIVIPGIIASRNSSSSESSAFLCGGDIDLQLCLYYQFFSVVQGSSGIRGVCYCEYAGIGGINILCILLTDVVLCRDLWT</sequence>
<feature type="non-terminal residue" evidence="1">
    <location>
        <position position="88"/>
    </location>
</feature>
<evidence type="ECO:0000313" key="2">
    <source>
        <dbReference type="Proteomes" id="UP000324800"/>
    </source>
</evidence>
<name>A0A5J4RZ12_9EUKA</name>
<comment type="caution">
    <text evidence="1">The sequence shown here is derived from an EMBL/GenBank/DDBJ whole genome shotgun (WGS) entry which is preliminary data.</text>
</comment>
<accession>A0A5J4RZ12</accession>
<dbReference type="Proteomes" id="UP000324800">
    <property type="component" value="Unassembled WGS sequence"/>
</dbReference>
<organism evidence="1 2">
    <name type="scientific">Streblomastix strix</name>
    <dbReference type="NCBI Taxonomy" id="222440"/>
    <lineage>
        <taxon>Eukaryota</taxon>
        <taxon>Metamonada</taxon>
        <taxon>Preaxostyla</taxon>
        <taxon>Oxymonadida</taxon>
        <taxon>Streblomastigidae</taxon>
        <taxon>Streblomastix</taxon>
    </lineage>
</organism>
<proteinExistence type="predicted"/>
<evidence type="ECO:0000313" key="1">
    <source>
        <dbReference type="EMBL" id="KAA6339084.1"/>
    </source>
</evidence>